<keyword evidence="1" id="KW-1185">Reference proteome</keyword>
<dbReference type="OrthoDB" id="6628652at2759"/>
<dbReference type="AlphaFoldDB" id="A0A8B8G2T2"/>
<organism evidence="1 2">
    <name type="scientific">Sipha flava</name>
    <name type="common">yellow sugarcane aphid</name>
    <dbReference type="NCBI Taxonomy" id="143950"/>
    <lineage>
        <taxon>Eukaryota</taxon>
        <taxon>Metazoa</taxon>
        <taxon>Ecdysozoa</taxon>
        <taxon>Arthropoda</taxon>
        <taxon>Hexapoda</taxon>
        <taxon>Insecta</taxon>
        <taxon>Pterygota</taxon>
        <taxon>Neoptera</taxon>
        <taxon>Paraneoptera</taxon>
        <taxon>Hemiptera</taxon>
        <taxon>Sternorrhyncha</taxon>
        <taxon>Aphidomorpha</taxon>
        <taxon>Aphidoidea</taxon>
        <taxon>Aphididae</taxon>
        <taxon>Sipha</taxon>
    </lineage>
</organism>
<name>A0A8B8G2T2_9HEMI</name>
<protein>
    <submittedName>
        <fullName evidence="2">Uncharacterized protein LOC112688516</fullName>
    </submittedName>
</protein>
<evidence type="ECO:0000313" key="1">
    <source>
        <dbReference type="Proteomes" id="UP000694846"/>
    </source>
</evidence>
<reference evidence="2" key="1">
    <citation type="submission" date="2025-08" db="UniProtKB">
        <authorList>
            <consortium name="RefSeq"/>
        </authorList>
    </citation>
    <scope>IDENTIFICATION</scope>
    <source>
        <tissue evidence="2">Whole body</tissue>
    </source>
</reference>
<accession>A0A8B8G2T2</accession>
<evidence type="ECO:0000313" key="2">
    <source>
        <dbReference type="RefSeq" id="XP_025417544.1"/>
    </source>
</evidence>
<dbReference type="GeneID" id="112688516"/>
<proteinExistence type="predicted"/>
<dbReference type="Proteomes" id="UP000694846">
    <property type="component" value="Unplaced"/>
</dbReference>
<gene>
    <name evidence="2" type="primary">LOC112688516</name>
</gene>
<dbReference type="RefSeq" id="XP_025417544.1">
    <property type="nucleotide sequence ID" value="XM_025561759.1"/>
</dbReference>
<sequence length="119" mass="13552">MEEDRYDVSAKGFAMRLRELEKRQRIIAEKLMNDILFEGEMGSLTLNHKLTTAAETTSSCYARNHSSNSNFSTNSNLSSFSENGVYVYQENDDIATNQQQTQPENAAHYITNFINSLEN</sequence>